<dbReference type="GO" id="GO:0005524">
    <property type="term" value="F:ATP binding"/>
    <property type="evidence" value="ECO:0007669"/>
    <property type="project" value="UniProtKB-KW"/>
</dbReference>
<dbReference type="GO" id="GO:0008841">
    <property type="term" value="F:dihydrofolate synthase activity"/>
    <property type="evidence" value="ECO:0007669"/>
    <property type="project" value="UniProtKB-EC"/>
</dbReference>
<sequence>MNSFQETVKYLYESLPMFEKVGSSALKSGLDNISALCEALDNPQKSFPSIHIAGTNGKGSSSHFLAAILQAAGYRVGLFTSPHLKSFAERIKVNGENIPEEIVVNFVQNHKVLFEKLNPSFFEMTTILGFDYFKSQKVDIAIIETGLGGRLDSTNIIQPLVSLITNISLDHQNILGDTLAKIAGEKAGIIKQGVPVVLSEMQESIAEVFIQAAEAKKSTITFASSEFSLINKRLENGYLISDVFHNGSLKYKDLKSGLPGLYQLKNLAGVLETTNVLNQKGFKIDETAIRKGIEDVVGLTGLKGRWQVLETDPMVVCDTGHNEAGIMEVLNQLKCYSYKRLFMVFGVVKDKDVSKILALLPKEAIYYFCMPKIPRALDAEVLYQKAEQYGLKGEVEKDVNCALQKAKAAASQDDFIFIGGSTFVVSELDNL</sequence>
<dbReference type="GO" id="GO:0004326">
    <property type="term" value="F:tetrahydrofolylpolyglutamate synthase activity"/>
    <property type="evidence" value="ECO:0007669"/>
    <property type="project" value="UniProtKB-EC"/>
</dbReference>
<comment type="caution">
    <text evidence="25">The sequence shown here is derived from an EMBL/GenBank/DDBJ whole genome shotgun (WGS) entry which is preliminary data.</text>
</comment>
<dbReference type="InterPro" id="IPR036565">
    <property type="entry name" value="Mur-like_cat_sf"/>
</dbReference>
<dbReference type="PROSITE" id="PS01012">
    <property type="entry name" value="FOLYLPOLYGLU_SYNT_2"/>
    <property type="match status" value="1"/>
</dbReference>
<keyword evidence="12 22" id="KW-0067">ATP-binding</keyword>
<evidence type="ECO:0000256" key="21">
    <source>
        <dbReference type="ARBA" id="ARBA00049161"/>
    </source>
</evidence>
<evidence type="ECO:0000313" key="25">
    <source>
        <dbReference type="EMBL" id="GAL83544.1"/>
    </source>
</evidence>
<evidence type="ECO:0000256" key="1">
    <source>
        <dbReference type="ARBA" id="ARBA00001946"/>
    </source>
</evidence>
<keyword evidence="14" id="KW-0289">Folate biosynthesis</keyword>
<comment type="function">
    <text evidence="2">Functions in two distinct reactions of the de novo folate biosynthetic pathway. Catalyzes the addition of a glutamate residue to dihydropteroate (7,8-dihydropteroate or H2Pte) to form dihydrofolate (7,8-dihydrofolate monoglutamate or H2Pte-Glu). Also catalyzes successive additions of L-glutamate to tetrahydrofolate or 10-formyltetrahydrofolate or 5,10-methylenetetrahydrofolate, leading to folylpolyglutamate derivatives.</text>
</comment>
<evidence type="ECO:0000256" key="18">
    <source>
        <dbReference type="ARBA" id="ARBA00047493"/>
    </source>
</evidence>
<dbReference type="Pfam" id="PF08245">
    <property type="entry name" value="Mur_ligase_M"/>
    <property type="match status" value="1"/>
</dbReference>
<comment type="catalytic activity">
    <reaction evidence="21">
        <text>7,8-dihydropteroate + L-glutamate + ATP = 7,8-dihydrofolate + ADP + phosphate + H(+)</text>
        <dbReference type="Rhea" id="RHEA:23584"/>
        <dbReference type="ChEBI" id="CHEBI:15378"/>
        <dbReference type="ChEBI" id="CHEBI:17839"/>
        <dbReference type="ChEBI" id="CHEBI:29985"/>
        <dbReference type="ChEBI" id="CHEBI:30616"/>
        <dbReference type="ChEBI" id="CHEBI:43474"/>
        <dbReference type="ChEBI" id="CHEBI:57451"/>
        <dbReference type="ChEBI" id="CHEBI:456216"/>
        <dbReference type="EC" id="6.3.2.12"/>
    </reaction>
</comment>
<evidence type="ECO:0000256" key="4">
    <source>
        <dbReference type="ARBA" id="ARBA00005150"/>
    </source>
</evidence>
<dbReference type="Gene3D" id="3.90.190.20">
    <property type="entry name" value="Mur ligase, C-terminal domain"/>
    <property type="match status" value="1"/>
</dbReference>
<dbReference type="SUPFAM" id="SSF53244">
    <property type="entry name" value="MurD-like peptide ligases, peptide-binding domain"/>
    <property type="match status" value="1"/>
</dbReference>
<evidence type="ECO:0000256" key="10">
    <source>
        <dbReference type="ARBA" id="ARBA00022723"/>
    </source>
</evidence>
<evidence type="ECO:0000259" key="23">
    <source>
        <dbReference type="Pfam" id="PF02875"/>
    </source>
</evidence>
<dbReference type="NCBIfam" id="TIGR01499">
    <property type="entry name" value="folC"/>
    <property type="match status" value="1"/>
</dbReference>
<evidence type="ECO:0000256" key="13">
    <source>
        <dbReference type="ARBA" id="ARBA00022842"/>
    </source>
</evidence>
<evidence type="ECO:0000256" key="7">
    <source>
        <dbReference type="ARBA" id="ARBA00013025"/>
    </source>
</evidence>
<organism evidence="25 26">
    <name type="scientific">Sporocytophaga myxococcoides</name>
    <dbReference type="NCBI Taxonomy" id="153721"/>
    <lineage>
        <taxon>Bacteria</taxon>
        <taxon>Pseudomonadati</taxon>
        <taxon>Bacteroidota</taxon>
        <taxon>Cytophagia</taxon>
        <taxon>Cytophagales</taxon>
        <taxon>Cytophagaceae</taxon>
        <taxon>Sporocytophaga</taxon>
    </lineage>
</organism>
<dbReference type="SUPFAM" id="SSF53623">
    <property type="entry name" value="MurD-like peptide ligases, catalytic domain"/>
    <property type="match status" value="1"/>
</dbReference>
<evidence type="ECO:0000256" key="5">
    <source>
        <dbReference type="ARBA" id="ARBA00008276"/>
    </source>
</evidence>
<evidence type="ECO:0000313" key="26">
    <source>
        <dbReference type="Proteomes" id="UP000030185"/>
    </source>
</evidence>
<evidence type="ECO:0000256" key="19">
    <source>
        <dbReference type="ARBA" id="ARBA00047808"/>
    </source>
</evidence>
<name>A0A098LAR5_9BACT</name>
<proteinExistence type="inferred from homology"/>
<feature type="domain" description="Mur ligase C-terminal" evidence="23">
    <location>
        <begin position="304"/>
        <end position="421"/>
    </location>
</feature>
<keyword evidence="11 22" id="KW-0547">Nucleotide-binding</keyword>
<evidence type="ECO:0000256" key="8">
    <source>
        <dbReference type="ARBA" id="ARBA00019357"/>
    </source>
</evidence>
<protein>
    <recommendedName>
        <fullName evidence="8">Dihydrofolate synthase/folylpolyglutamate synthase</fullName>
        <ecNumber evidence="6">6.3.2.12</ecNumber>
        <ecNumber evidence="7">6.3.2.17</ecNumber>
    </recommendedName>
    <alternativeName>
        <fullName evidence="17">Folylpoly-gamma-glutamate synthetase-dihydrofolate synthetase</fullName>
    </alternativeName>
    <alternativeName>
        <fullName evidence="15">Folylpolyglutamate synthetase</fullName>
    </alternativeName>
    <alternativeName>
        <fullName evidence="16">Tetrahydrofolylpolyglutamate synthase</fullName>
    </alternativeName>
</protein>
<dbReference type="InterPro" id="IPR004101">
    <property type="entry name" value="Mur_ligase_C"/>
</dbReference>
<dbReference type="InterPro" id="IPR036615">
    <property type="entry name" value="Mur_ligase_C_dom_sf"/>
</dbReference>
<evidence type="ECO:0000256" key="15">
    <source>
        <dbReference type="ARBA" id="ARBA00030048"/>
    </source>
</evidence>
<accession>A0A098LAR5</accession>
<dbReference type="InterPro" id="IPR001645">
    <property type="entry name" value="Folylpolyglutamate_synth"/>
</dbReference>
<dbReference type="RefSeq" id="WP_370568829.1">
    <property type="nucleotide sequence ID" value="NZ_BBLT01000001.1"/>
</dbReference>
<dbReference type="GO" id="GO:0005737">
    <property type="term" value="C:cytoplasm"/>
    <property type="evidence" value="ECO:0007669"/>
    <property type="project" value="TreeGrafter"/>
</dbReference>
<evidence type="ECO:0000256" key="20">
    <source>
        <dbReference type="ARBA" id="ARBA00049035"/>
    </source>
</evidence>
<evidence type="ECO:0000256" key="16">
    <source>
        <dbReference type="ARBA" id="ARBA00030592"/>
    </source>
</evidence>
<dbReference type="PANTHER" id="PTHR11136:SF0">
    <property type="entry name" value="DIHYDROFOLATE SYNTHETASE-RELATED"/>
    <property type="match status" value="1"/>
</dbReference>
<comment type="catalytic activity">
    <reaction evidence="20">
        <text>(6R)-5,10-methylenetetrahydrofolyl-(gamma-L-Glu)(n) + L-glutamate + ATP = (6R)-5,10-methylenetetrahydrofolyl-(gamma-L-Glu)(n+1) + ADP + phosphate + H(+)</text>
        <dbReference type="Rhea" id="RHEA:51912"/>
        <dbReference type="Rhea" id="RHEA-COMP:13257"/>
        <dbReference type="Rhea" id="RHEA-COMP:13258"/>
        <dbReference type="ChEBI" id="CHEBI:15378"/>
        <dbReference type="ChEBI" id="CHEBI:29985"/>
        <dbReference type="ChEBI" id="CHEBI:30616"/>
        <dbReference type="ChEBI" id="CHEBI:43474"/>
        <dbReference type="ChEBI" id="CHEBI:136572"/>
        <dbReference type="ChEBI" id="CHEBI:456216"/>
        <dbReference type="EC" id="6.3.2.17"/>
    </reaction>
</comment>
<dbReference type="InterPro" id="IPR013221">
    <property type="entry name" value="Mur_ligase_cen"/>
</dbReference>
<evidence type="ECO:0000256" key="11">
    <source>
        <dbReference type="ARBA" id="ARBA00022741"/>
    </source>
</evidence>
<dbReference type="AlphaFoldDB" id="A0A098LAR5"/>
<comment type="similarity">
    <text evidence="5 22">Belongs to the folylpolyglutamate synthase family.</text>
</comment>
<keyword evidence="26" id="KW-1185">Reference proteome</keyword>
<evidence type="ECO:0000256" key="22">
    <source>
        <dbReference type="PIRNR" id="PIRNR001563"/>
    </source>
</evidence>
<gene>
    <name evidence="25" type="ORF">MYP_771</name>
</gene>
<evidence type="ECO:0000256" key="17">
    <source>
        <dbReference type="ARBA" id="ARBA00032510"/>
    </source>
</evidence>
<evidence type="ECO:0000256" key="2">
    <source>
        <dbReference type="ARBA" id="ARBA00002714"/>
    </source>
</evidence>
<dbReference type="FunFam" id="3.40.1190.10:FF:000011">
    <property type="entry name" value="Folylpolyglutamate synthase/dihydrofolate synthase"/>
    <property type="match status" value="1"/>
</dbReference>
<comment type="pathway">
    <text evidence="3">Cofactor biosynthesis; tetrahydrofolate biosynthesis; 7,8-dihydrofolate from 2-amino-4-hydroxy-6-hydroxymethyl-7,8-dihydropteridine diphosphate and 4-aminobenzoate: step 2/2.</text>
</comment>
<dbReference type="EC" id="6.3.2.17" evidence="7"/>
<comment type="catalytic activity">
    <reaction evidence="19">
        <text>10-formyltetrahydrofolyl-(gamma-L-Glu)(n) + L-glutamate + ATP = 10-formyltetrahydrofolyl-(gamma-L-Glu)(n+1) + ADP + phosphate + H(+)</text>
        <dbReference type="Rhea" id="RHEA:51904"/>
        <dbReference type="Rhea" id="RHEA-COMP:13088"/>
        <dbReference type="Rhea" id="RHEA-COMP:14300"/>
        <dbReference type="ChEBI" id="CHEBI:15378"/>
        <dbReference type="ChEBI" id="CHEBI:29985"/>
        <dbReference type="ChEBI" id="CHEBI:30616"/>
        <dbReference type="ChEBI" id="CHEBI:43474"/>
        <dbReference type="ChEBI" id="CHEBI:134413"/>
        <dbReference type="ChEBI" id="CHEBI:456216"/>
        <dbReference type="EC" id="6.3.2.17"/>
    </reaction>
</comment>
<reference evidence="25 26" key="1">
    <citation type="submission" date="2014-09" db="EMBL/GenBank/DDBJ databases">
        <title>Sporocytophaga myxococcoides PG-01 genome sequencing.</title>
        <authorList>
            <person name="Liu L."/>
            <person name="Gao P.J."/>
            <person name="Chen G.J."/>
            <person name="Wang L.S."/>
        </authorList>
    </citation>
    <scope>NUCLEOTIDE SEQUENCE [LARGE SCALE GENOMIC DNA]</scope>
    <source>
        <strain evidence="25 26">PG-01</strain>
    </source>
</reference>
<keyword evidence="9 22" id="KW-0436">Ligase</keyword>
<evidence type="ECO:0000256" key="3">
    <source>
        <dbReference type="ARBA" id="ARBA00004799"/>
    </source>
</evidence>
<evidence type="ECO:0000256" key="14">
    <source>
        <dbReference type="ARBA" id="ARBA00022909"/>
    </source>
</evidence>
<dbReference type="eggNOG" id="COG0285">
    <property type="taxonomic scope" value="Bacteria"/>
</dbReference>
<dbReference type="GO" id="GO:0046656">
    <property type="term" value="P:folic acid biosynthetic process"/>
    <property type="evidence" value="ECO:0007669"/>
    <property type="project" value="UniProtKB-KW"/>
</dbReference>
<feature type="domain" description="Mur ligase central" evidence="24">
    <location>
        <begin position="52"/>
        <end position="271"/>
    </location>
</feature>
<dbReference type="PIRSF" id="PIRSF001563">
    <property type="entry name" value="Folylpolyglu_synth"/>
    <property type="match status" value="1"/>
</dbReference>
<dbReference type="Gene3D" id="3.40.1190.10">
    <property type="entry name" value="Mur-like, catalytic domain"/>
    <property type="match status" value="1"/>
</dbReference>
<dbReference type="PANTHER" id="PTHR11136">
    <property type="entry name" value="FOLYLPOLYGLUTAMATE SYNTHASE-RELATED"/>
    <property type="match status" value="1"/>
</dbReference>
<dbReference type="EMBL" id="BBLT01000001">
    <property type="protein sequence ID" value="GAL83544.1"/>
    <property type="molecule type" value="Genomic_DNA"/>
</dbReference>
<dbReference type="Pfam" id="PF02875">
    <property type="entry name" value="Mur_ligase_C"/>
    <property type="match status" value="1"/>
</dbReference>
<comment type="pathway">
    <text evidence="4">Cofactor biosynthesis; tetrahydrofolylpolyglutamate biosynthesis.</text>
</comment>
<dbReference type="STRING" id="153721.MYP_771"/>
<dbReference type="EC" id="6.3.2.12" evidence="6"/>
<keyword evidence="13" id="KW-0460">Magnesium</keyword>
<dbReference type="InterPro" id="IPR018109">
    <property type="entry name" value="Folylpolyglutamate_synth_CS"/>
</dbReference>
<evidence type="ECO:0000259" key="24">
    <source>
        <dbReference type="Pfam" id="PF08245"/>
    </source>
</evidence>
<evidence type="ECO:0000256" key="6">
    <source>
        <dbReference type="ARBA" id="ARBA00013023"/>
    </source>
</evidence>
<dbReference type="Proteomes" id="UP000030185">
    <property type="component" value="Unassembled WGS sequence"/>
</dbReference>
<dbReference type="GO" id="GO:0046872">
    <property type="term" value="F:metal ion binding"/>
    <property type="evidence" value="ECO:0007669"/>
    <property type="project" value="UniProtKB-KW"/>
</dbReference>
<keyword evidence="10" id="KW-0479">Metal-binding</keyword>
<comment type="catalytic activity">
    <reaction evidence="18">
        <text>(6S)-5,6,7,8-tetrahydrofolyl-(gamma-L-Glu)(n) + L-glutamate + ATP = (6S)-5,6,7,8-tetrahydrofolyl-(gamma-L-Glu)(n+1) + ADP + phosphate + H(+)</text>
        <dbReference type="Rhea" id="RHEA:10580"/>
        <dbReference type="Rhea" id="RHEA-COMP:14738"/>
        <dbReference type="Rhea" id="RHEA-COMP:14740"/>
        <dbReference type="ChEBI" id="CHEBI:15378"/>
        <dbReference type="ChEBI" id="CHEBI:29985"/>
        <dbReference type="ChEBI" id="CHEBI:30616"/>
        <dbReference type="ChEBI" id="CHEBI:43474"/>
        <dbReference type="ChEBI" id="CHEBI:141005"/>
        <dbReference type="ChEBI" id="CHEBI:456216"/>
        <dbReference type="EC" id="6.3.2.17"/>
    </reaction>
</comment>
<comment type="cofactor">
    <cofactor evidence="1">
        <name>Mg(2+)</name>
        <dbReference type="ChEBI" id="CHEBI:18420"/>
    </cofactor>
</comment>
<evidence type="ECO:0000256" key="12">
    <source>
        <dbReference type="ARBA" id="ARBA00022840"/>
    </source>
</evidence>
<evidence type="ECO:0000256" key="9">
    <source>
        <dbReference type="ARBA" id="ARBA00022598"/>
    </source>
</evidence>